<dbReference type="Pfam" id="PF08164">
    <property type="entry name" value="TRAUB"/>
    <property type="match status" value="1"/>
</dbReference>
<protein>
    <recommendedName>
        <fullName evidence="2">Protein BFR2</fullName>
    </recommendedName>
</protein>
<dbReference type="PANTHER" id="PTHR15565">
    <property type="entry name" value="AATF PROTEIN APOPTOSIS ANTAGONIZING TRANSCRIPTION FACTOR"/>
    <property type="match status" value="1"/>
</dbReference>
<evidence type="ECO:0000259" key="5">
    <source>
        <dbReference type="Pfam" id="PF13339"/>
    </source>
</evidence>
<dbReference type="EMBL" id="KN840474">
    <property type="protein sequence ID" value="KIP08780.1"/>
    <property type="molecule type" value="Genomic_DNA"/>
</dbReference>
<feature type="compositionally biased region" description="Basic and acidic residues" evidence="3">
    <location>
        <begin position="40"/>
        <end position="50"/>
    </location>
</feature>
<evidence type="ECO:0000256" key="1">
    <source>
        <dbReference type="ARBA" id="ARBA00008966"/>
    </source>
</evidence>
<gene>
    <name evidence="6" type="ORF">PHLGIDRAFT_87613</name>
</gene>
<comment type="similarity">
    <text evidence="1">Belongs to the AATF family.</text>
</comment>
<evidence type="ECO:0000259" key="4">
    <source>
        <dbReference type="Pfam" id="PF08164"/>
    </source>
</evidence>
<dbReference type="Pfam" id="PF13339">
    <property type="entry name" value="AATF-Che1"/>
    <property type="match status" value="1"/>
</dbReference>
<dbReference type="GO" id="GO:0005730">
    <property type="term" value="C:nucleolus"/>
    <property type="evidence" value="ECO:0007669"/>
    <property type="project" value="TreeGrafter"/>
</dbReference>
<dbReference type="HOGENOM" id="CLU_018299_2_1_1"/>
<sequence length="451" mass="50639">MSPRISLAQQIALLSEAAPADFDPEDLHPPGPQSEDEVHEDSATAREHYVDVGPSSLRQLNQSISDPKYEGTRVSRRDLNAADIEECLSNNGDSSTEDEYADEEKSRREHASNKQYSLHDEVWRPKQLQAEHASQTRQEEPANAPDLESTLRATRQQDREKGKAIARQITVWDTLLDARIRLQKASTAMNHRTSTSIPSSLWQQEPIHTTMNAMLDEAITLSQDLFKLQESLSHVDASPHYPPRKRVKLSHDSGRDYAETLSSLSATASEFEASYHPHLLQVLAKWSAKVQAVAPSVLLPVNRSSFKNAFAGKTSPPGVVDVITDTLRSDSEKLLARTRSARTTDDDNDSASEQVFEDADFYQQLLRDVIEARGSGLYGEDVEPEWIHRQKANKAKRKKMVDVKASKGRKLRYEVHEKLQSFMVPITTVKGAWHEEQVDELFASLLGASMH</sequence>
<dbReference type="Proteomes" id="UP000053257">
    <property type="component" value="Unassembled WGS sequence"/>
</dbReference>
<organism evidence="6 7">
    <name type="scientific">Phlebiopsis gigantea (strain 11061_1 CR5-6)</name>
    <name type="common">White-rot fungus</name>
    <name type="synonym">Peniophora gigantea</name>
    <dbReference type="NCBI Taxonomy" id="745531"/>
    <lineage>
        <taxon>Eukaryota</taxon>
        <taxon>Fungi</taxon>
        <taxon>Dikarya</taxon>
        <taxon>Basidiomycota</taxon>
        <taxon>Agaricomycotina</taxon>
        <taxon>Agaricomycetes</taxon>
        <taxon>Polyporales</taxon>
        <taxon>Phanerochaetaceae</taxon>
        <taxon>Phlebiopsis</taxon>
    </lineage>
</organism>
<feature type="domain" description="AATF leucine zipper-containing" evidence="5">
    <location>
        <begin position="158"/>
        <end position="289"/>
    </location>
</feature>
<dbReference type="AlphaFoldDB" id="A0A0C3SCF4"/>
<feature type="domain" description="Apoptosis-antagonizing transcription factor C-terminal" evidence="4">
    <location>
        <begin position="362"/>
        <end position="446"/>
    </location>
</feature>
<keyword evidence="7" id="KW-1185">Reference proteome</keyword>
<evidence type="ECO:0000313" key="6">
    <source>
        <dbReference type="EMBL" id="KIP08780.1"/>
    </source>
</evidence>
<reference evidence="6 7" key="1">
    <citation type="journal article" date="2014" name="PLoS Genet.">
        <title>Analysis of the Phlebiopsis gigantea genome, transcriptome and secretome provides insight into its pioneer colonization strategies of wood.</title>
        <authorList>
            <person name="Hori C."/>
            <person name="Ishida T."/>
            <person name="Igarashi K."/>
            <person name="Samejima M."/>
            <person name="Suzuki H."/>
            <person name="Master E."/>
            <person name="Ferreira P."/>
            <person name="Ruiz-Duenas F.J."/>
            <person name="Held B."/>
            <person name="Canessa P."/>
            <person name="Larrondo L.F."/>
            <person name="Schmoll M."/>
            <person name="Druzhinina I.S."/>
            <person name="Kubicek C.P."/>
            <person name="Gaskell J.A."/>
            <person name="Kersten P."/>
            <person name="St John F."/>
            <person name="Glasner J."/>
            <person name="Sabat G."/>
            <person name="Splinter BonDurant S."/>
            <person name="Syed K."/>
            <person name="Yadav J."/>
            <person name="Mgbeahuruike A.C."/>
            <person name="Kovalchuk A."/>
            <person name="Asiegbu F.O."/>
            <person name="Lackner G."/>
            <person name="Hoffmeister D."/>
            <person name="Rencoret J."/>
            <person name="Gutierrez A."/>
            <person name="Sun H."/>
            <person name="Lindquist E."/>
            <person name="Barry K."/>
            <person name="Riley R."/>
            <person name="Grigoriev I.V."/>
            <person name="Henrissat B."/>
            <person name="Kues U."/>
            <person name="Berka R.M."/>
            <person name="Martinez A.T."/>
            <person name="Covert S.F."/>
            <person name="Blanchette R.A."/>
            <person name="Cullen D."/>
        </authorList>
    </citation>
    <scope>NUCLEOTIDE SEQUENCE [LARGE SCALE GENOMIC DNA]</scope>
    <source>
        <strain evidence="6 7">11061_1 CR5-6</strain>
    </source>
</reference>
<feature type="compositionally biased region" description="Polar residues" evidence="3">
    <location>
        <begin position="56"/>
        <end position="65"/>
    </location>
</feature>
<proteinExistence type="inferred from homology"/>
<feature type="compositionally biased region" description="Basic and acidic residues" evidence="3">
    <location>
        <begin position="103"/>
        <end position="124"/>
    </location>
</feature>
<dbReference type="OrthoDB" id="5783963at2759"/>
<dbReference type="InterPro" id="IPR025160">
    <property type="entry name" value="AATF"/>
</dbReference>
<feature type="region of interest" description="Disordered" evidence="3">
    <location>
        <begin position="1"/>
        <end position="164"/>
    </location>
</feature>
<name>A0A0C3SCF4_PHLG1</name>
<dbReference type="GO" id="GO:0000462">
    <property type="term" value="P:maturation of SSU-rRNA from tricistronic rRNA transcript (SSU-rRNA, 5.8S rRNA, LSU-rRNA)"/>
    <property type="evidence" value="ECO:0007669"/>
    <property type="project" value="TreeGrafter"/>
</dbReference>
<dbReference type="InterPro" id="IPR012617">
    <property type="entry name" value="AATF_C"/>
</dbReference>
<accession>A0A0C3SCF4</accession>
<evidence type="ECO:0000256" key="2">
    <source>
        <dbReference type="ARBA" id="ARBA00013850"/>
    </source>
</evidence>
<dbReference type="STRING" id="745531.A0A0C3SCF4"/>
<dbReference type="InterPro" id="IPR039223">
    <property type="entry name" value="AATF/Bfr2"/>
</dbReference>
<evidence type="ECO:0000313" key="7">
    <source>
        <dbReference type="Proteomes" id="UP000053257"/>
    </source>
</evidence>
<evidence type="ECO:0000256" key="3">
    <source>
        <dbReference type="SAM" id="MobiDB-lite"/>
    </source>
</evidence>
<feature type="compositionally biased region" description="Basic and acidic residues" evidence="3">
    <location>
        <begin position="67"/>
        <end position="80"/>
    </location>
</feature>
<dbReference type="PANTHER" id="PTHR15565:SF0">
    <property type="entry name" value="PROTEIN AATF"/>
    <property type="match status" value="1"/>
</dbReference>